<sequence>MKKYLAAGVILMALSCTNTDKKNTQASTDSVSENKVVAAPAVVELTDSKVQNIYDGYIYLKDALVESKFEDAQKAATQLKSSLTNFPGCENTAVIAEKIASAKDIANQRKEFTYLSLDVIAMFKHADLKKGSIYVQHCPMANNGDGGDWLASEKQIQNPYYGDAMMDCGAVLEEIKASK</sequence>
<evidence type="ECO:0000259" key="1">
    <source>
        <dbReference type="Pfam" id="PF11827"/>
    </source>
</evidence>
<proteinExistence type="predicted"/>
<dbReference type="InterPro" id="IPR021782">
    <property type="entry name" value="DUF3347"/>
</dbReference>
<name>A0A2D1U4R1_9SPHI</name>
<reference evidence="2 3" key="1">
    <citation type="submission" date="2017-10" db="EMBL/GenBank/DDBJ databases">
        <title>Whole genome of Pedobacter ginsengisoli T01R-27 isolated from tomato rhizosphere.</title>
        <authorList>
            <person name="Weon H.-Y."/>
            <person name="Lee S.A."/>
            <person name="Sang M.K."/>
            <person name="Song J."/>
        </authorList>
    </citation>
    <scope>NUCLEOTIDE SEQUENCE [LARGE SCALE GENOMIC DNA]</scope>
    <source>
        <strain evidence="2 3">T01R-27</strain>
    </source>
</reference>
<dbReference type="OrthoDB" id="5513217at2"/>
<evidence type="ECO:0000313" key="3">
    <source>
        <dbReference type="Proteomes" id="UP000223749"/>
    </source>
</evidence>
<accession>A0A2D1U4R1</accession>
<dbReference type="Pfam" id="PF11827">
    <property type="entry name" value="DUF3347"/>
    <property type="match status" value="1"/>
</dbReference>
<gene>
    <name evidence="2" type="ORF">CPT03_08940</name>
</gene>
<dbReference type="KEGG" id="pgs:CPT03_08940"/>
<keyword evidence="3" id="KW-1185">Reference proteome</keyword>
<protein>
    <recommendedName>
        <fullName evidence="1">DUF3347 domain-containing protein</fullName>
    </recommendedName>
</protein>
<dbReference type="PROSITE" id="PS51257">
    <property type="entry name" value="PROKAR_LIPOPROTEIN"/>
    <property type="match status" value="1"/>
</dbReference>
<organism evidence="2 3">
    <name type="scientific">Pedobacter ginsengisoli</name>
    <dbReference type="NCBI Taxonomy" id="363852"/>
    <lineage>
        <taxon>Bacteria</taxon>
        <taxon>Pseudomonadati</taxon>
        <taxon>Bacteroidota</taxon>
        <taxon>Sphingobacteriia</taxon>
        <taxon>Sphingobacteriales</taxon>
        <taxon>Sphingobacteriaceae</taxon>
        <taxon>Pedobacter</taxon>
    </lineage>
</organism>
<feature type="domain" description="DUF3347" evidence="1">
    <location>
        <begin position="53"/>
        <end position="130"/>
    </location>
</feature>
<dbReference type="EMBL" id="CP024091">
    <property type="protein sequence ID" value="ATP56589.1"/>
    <property type="molecule type" value="Genomic_DNA"/>
</dbReference>
<dbReference type="Proteomes" id="UP000223749">
    <property type="component" value="Chromosome"/>
</dbReference>
<dbReference type="RefSeq" id="WP_099438531.1">
    <property type="nucleotide sequence ID" value="NZ_CP024091.1"/>
</dbReference>
<dbReference type="AlphaFoldDB" id="A0A2D1U4R1"/>
<evidence type="ECO:0000313" key="2">
    <source>
        <dbReference type="EMBL" id="ATP56589.1"/>
    </source>
</evidence>